<dbReference type="Proteomes" id="UP000673394">
    <property type="component" value="Unassembled WGS sequence"/>
</dbReference>
<keyword evidence="1" id="KW-0732">Signal</keyword>
<evidence type="ECO:0000259" key="2">
    <source>
        <dbReference type="Pfam" id="PF07833"/>
    </source>
</evidence>
<feature type="chain" id="PRO_5046700090" evidence="1">
    <location>
        <begin position="21"/>
        <end position="307"/>
    </location>
</feature>
<dbReference type="SUPFAM" id="SSF55383">
    <property type="entry name" value="Copper amine oxidase, domain N"/>
    <property type="match status" value="2"/>
</dbReference>
<dbReference type="EMBL" id="JAGKSP010000001">
    <property type="protein sequence ID" value="MBP3962028.1"/>
    <property type="molecule type" value="Genomic_DNA"/>
</dbReference>
<evidence type="ECO:0000313" key="3">
    <source>
        <dbReference type="EMBL" id="MBP3962028.1"/>
    </source>
</evidence>
<dbReference type="Gene3D" id="3.30.457.10">
    <property type="entry name" value="Copper amine oxidase-like, N-terminal domain"/>
    <property type="match status" value="1"/>
</dbReference>
<evidence type="ECO:0000256" key="1">
    <source>
        <dbReference type="SAM" id="SignalP"/>
    </source>
</evidence>
<organism evidence="3 4">
    <name type="scientific">Paenibacillus lignilyticus</name>
    <dbReference type="NCBI Taxonomy" id="1172615"/>
    <lineage>
        <taxon>Bacteria</taxon>
        <taxon>Bacillati</taxon>
        <taxon>Bacillota</taxon>
        <taxon>Bacilli</taxon>
        <taxon>Bacillales</taxon>
        <taxon>Paenibacillaceae</taxon>
        <taxon>Paenibacillus</taxon>
    </lineage>
</organism>
<evidence type="ECO:0000313" key="4">
    <source>
        <dbReference type="Proteomes" id="UP000673394"/>
    </source>
</evidence>
<name>A0ABS5C7Z2_9BACL</name>
<accession>A0ABS5C7Z2</accession>
<feature type="signal peptide" evidence="1">
    <location>
        <begin position="1"/>
        <end position="20"/>
    </location>
</feature>
<protein>
    <submittedName>
        <fullName evidence="3">Copper amine oxidase N-terminal domain-containing protein</fullName>
    </submittedName>
</protein>
<sequence>MKKLVVVFVMVLSMVLPIGAASGSAKSAVKIVTPDLPIEVLYNARKIGFDVPPKMIEGTVVIPVRYVSEKLQANVSVQGKTIYISKGDREIQLTTGSKAAVINGKSVTLAQPAIVEKGRTLVPIRVVSEGLGVVVEWDAVSQFVWIGNKDVPLLSDVVKPVDFKLFRDYYEDAPEYLLNGGFGTYTNVTVVSVNDFPFKNGMNTYFRFDFVYDQNKKMYFQTIKETGATLNSNYYFLSKGSKPVTSYGLTYLTKIPIKGTHIYYNDTSKLGEKIDFKTSKIDFIDLRDVIQIGNGKSSSILIKNPWR</sequence>
<keyword evidence="4" id="KW-1185">Reference proteome</keyword>
<comment type="caution">
    <text evidence="3">The sequence shown here is derived from an EMBL/GenBank/DDBJ whole genome shotgun (WGS) entry which is preliminary data.</text>
</comment>
<dbReference type="RefSeq" id="WP_210655848.1">
    <property type="nucleotide sequence ID" value="NZ_JAGKSP010000001.1"/>
</dbReference>
<reference evidence="3 4" key="1">
    <citation type="submission" date="2021-04" db="EMBL/GenBank/DDBJ databases">
        <title>Paenibacillus sp. DLE-14 whole genome sequence.</title>
        <authorList>
            <person name="Ham Y.J."/>
        </authorList>
    </citation>
    <scope>NUCLEOTIDE SEQUENCE [LARGE SCALE GENOMIC DNA]</scope>
    <source>
        <strain evidence="3 4">DLE-14</strain>
    </source>
</reference>
<feature type="domain" description="Copper amine oxidase-like N-terminal" evidence="2">
    <location>
        <begin position="43"/>
        <end position="144"/>
    </location>
</feature>
<proteinExistence type="predicted"/>
<dbReference type="InterPro" id="IPR036582">
    <property type="entry name" value="Mao_N_sf"/>
</dbReference>
<dbReference type="InterPro" id="IPR012854">
    <property type="entry name" value="Cu_amine_oxidase-like_N"/>
</dbReference>
<gene>
    <name evidence="3" type="ORF">I8J30_04835</name>
</gene>
<dbReference type="Pfam" id="PF07833">
    <property type="entry name" value="Cu_amine_oxidN1"/>
    <property type="match status" value="1"/>
</dbReference>